<dbReference type="NCBIfam" id="TIGR01409">
    <property type="entry name" value="TAT_signal_seq"/>
    <property type="match status" value="1"/>
</dbReference>
<dbReference type="RefSeq" id="WP_067360380.1">
    <property type="nucleotide sequence ID" value="NZ_JBIUBN010000015.1"/>
</dbReference>
<proteinExistence type="predicted"/>
<accession>A0A136PX04</accession>
<dbReference type="AlphaFoldDB" id="A0A136PX04"/>
<keyword evidence="1" id="KW-0472">Membrane</keyword>
<gene>
    <name evidence="3" type="ORF">AWW66_05015</name>
</gene>
<evidence type="ECO:0000313" key="3">
    <source>
        <dbReference type="EMBL" id="KXK63008.1"/>
    </source>
</evidence>
<protein>
    <recommendedName>
        <fullName evidence="5">Tat pathway signal sequence domain protein</fullName>
    </recommendedName>
</protein>
<feature type="transmembrane region" description="Helical" evidence="1">
    <location>
        <begin position="64"/>
        <end position="81"/>
    </location>
</feature>
<keyword evidence="4" id="KW-1185">Reference proteome</keyword>
<feature type="chain" id="PRO_5007478458" description="Tat pathway signal sequence domain protein" evidence="2">
    <location>
        <begin position="41"/>
        <end position="297"/>
    </location>
</feature>
<name>A0A136PX04_9ACTN</name>
<evidence type="ECO:0000256" key="1">
    <source>
        <dbReference type="SAM" id="Phobius"/>
    </source>
</evidence>
<dbReference type="Proteomes" id="UP000070620">
    <property type="component" value="Unassembled WGS sequence"/>
</dbReference>
<keyword evidence="1" id="KW-0812">Transmembrane</keyword>
<dbReference type="InterPro" id="IPR006311">
    <property type="entry name" value="TAT_signal"/>
</dbReference>
<evidence type="ECO:0000256" key="2">
    <source>
        <dbReference type="SAM" id="SignalP"/>
    </source>
</evidence>
<feature type="signal peptide" evidence="2">
    <location>
        <begin position="1"/>
        <end position="40"/>
    </location>
</feature>
<dbReference type="PROSITE" id="PS51318">
    <property type="entry name" value="TAT"/>
    <property type="match status" value="1"/>
</dbReference>
<keyword evidence="2" id="KW-0732">Signal</keyword>
<comment type="caution">
    <text evidence="3">The sequence shown here is derived from an EMBL/GenBank/DDBJ whole genome shotgun (WGS) entry which is preliminary data.</text>
</comment>
<evidence type="ECO:0000313" key="4">
    <source>
        <dbReference type="Proteomes" id="UP000070620"/>
    </source>
</evidence>
<reference evidence="3 4" key="1">
    <citation type="submission" date="2016-01" db="EMBL/GenBank/DDBJ databases">
        <title>Whole genome sequence and analysis of Micromonospora rosaria DSM 803, which can produce antibacterial substance rosamicin.</title>
        <authorList>
            <person name="Yang H."/>
            <person name="He X."/>
            <person name="Zhu D."/>
        </authorList>
    </citation>
    <scope>NUCLEOTIDE SEQUENCE [LARGE SCALE GENOMIC DNA]</scope>
    <source>
        <strain evidence="3 4">DSM 803</strain>
    </source>
</reference>
<sequence>MQDEQNRRRSMSRRDVMRGAAVLGGAAATVGLVAPGSATAAPDPAPAKPAPAVLAGLDDWLGSLVQVAGVAANILPMLLLAKQGQATGPYQVGGVQFQMLDIGGGPDLYAHNVSGDDVGLCYTLTQSLPASNTSVYQQLGKNGLYKCQADLQAFTNGELFMAPSPTFTTSDGVPTRTLSFAVRALAIGALVQVVGGVKLSVTKDPATGSFTAEITATGTPKILRAQIEATCPDGSVVRAQWDSSTSPNRLNDQTVKLPLPVGVNLDPVVQLLELYVDLDAAGLDEVTADRRSRVIYL</sequence>
<evidence type="ECO:0008006" key="5">
    <source>
        <dbReference type="Google" id="ProtNLM"/>
    </source>
</evidence>
<keyword evidence="1" id="KW-1133">Transmembrane helix</keyword>
<dbReference type="InterPro" id="IPR019546">
    <property type="entry name" value="TAT_signal_bac_arc"/>
</dbReference>
<organism evidence="3 4">
    <name type="scientific">Micromonospora rosaria</name>
    <dbReference type="NCBI Taxonomy" id="47874"/>
    <lineage>
        <taxon>Bacteria</taxon>
        <taxon>Bacillati</taxon>
        <taxon>Actinomycetota</taxon>
        <taxon>Actinomycetes</taxon>
        <taxon>Micromonosporales</taxon>
        <taxon>Micromonosporaceae</taxon>
        <taxon>Micromonospora</taxon>
    </lineage>
</organism>
<dbReference type="EMBL" id="LRQV01000010">
    <property type="protein sequence ID" value="KXK63008.1"/>
    <property type="molecule type" value="Genomic_DNA"/>
</dbReference>